<dbReference type="InterPro" id="IPR008030">
    <property type="entry name" value="NmrA-like"/>
</dbReference>
<accession>A0A2I1CRR8</accession>
<evidence type="ECO:0000259" key="3">
    <source>
        <dbReference type="Pfam" id="PF05368"/>
    </source>
</evidence>
<dbReference type="RefSeq" id="XP_024688916.1">
    <property type="nucleotide sequence ID" value="XM_024837840.1"/>
</dbReference>
<sequence length="315" mass="34316">MRRPKKPVIAVAGATGTIGQRIVRALITRPFITHFSEIVLLSRSDSQPSFPIAIFPAEIQLTMRRYDDFDLADSLADVDVLVNAIGPGPAAHAFKDNLLRALPDTPIRLYFPSEFGVDHRAHNFRHRDWDRKKAHCRLAAELLPSLHICRVFGGLVLERSVGPALGLDAAHNRFQCVGSAYAPVSFTSLADIGRTVASLALRPPENVPDAVHVAGDTLSVADIAGVMKSAGAGPITLSEIDLKRYRAVTAATKSAEDPGPFLRFLMGEGSVDHSAWSMGCDNEMVNPGETLWRWKRMVDLAGETKGVPYRVGWSC</sequence>
<evidence type="ECO:0000256" key="1">
    <source>
        <dbReference type="ARBA" id="ARBA00022857"/>
    </source>
</evidence>
<feature type="domain" description="NmrA-like" evidence="3">
    <location>
        <begin position="6"/>
        <end position="229"/>
    </location>
</feature>
<keyword evidence="5" id="KW-1185">Reference proteome</keyword>
<dbReference type="PANTHER" id="PTHR47706:SF9">
    <property type="entry name" value="NMRA-LIKE DOMAIN-CONTAINING PROTEIN-RELATED"/>
    <property type="match status" value="1"/>
</dbReference>
<gene>
    <name evidence="4" type="ORF">P168DRAFT_293602</name>
</gene>
<dbReference type="SUPFAM" id="SSF51735">
    <property type="entry name" value="NAD(P)-binding Rossmann-fold domains"/>
    <property type="match status" value="1"/>
</dbReference>
<dbReference type="VEuPathDB" id="FungiDB:P168DRAFT_293602"/>
<dbReference type="EMBL" id="MSFM01000015">
    <property type="protein sequence ID" value="PKY00322.1"/>
    <property type="molecule type" value="Genomic_DNA"/>
</dbReference>
<protein>
    <submittedName>
        <fullName evidence="4">Isoflavone reductase family protein</fullName>
    </submittedName>
</protein>
<dbReference type="AlphaFoldDB" id="A0A2I1CRR8"/>
<dbReference type="GeneID" id="36545364"/>
<dbReference type="Pfam" id="PF05368">
    <property type="entry name" value="NmrA"/>
    <property type="match status" value="1"/>
</dbReference>
<dbReference type="Gene3D" id="3.40.50.720">
    <property type="entry name" value="NAD(P)-binding Rossmann-like Domain"/>
    <property type="match status" value="1"/>
</dbReference>
<dbReference type="GO" id="GO:0016491">
    <property type="term" value="F:oxidoreductase activity"/>
    <property type="evidence" value="ECO:0007669"/>
    <property type="project" value="UniProtKB-KW"/>
</dbReference>
<proteinExistence type="predicted"/>
<reference evidence="4" key="1">
    <citation type="submission" date="2016-12" db="EMBL/GenBank/DDBJ databases">
        <title>The genomes of Aspergillus section Nigri reveals drivers in fungal speciation.</title>
        <authorList>
            <consortium name="DOE Joint Genome Institute"/>
            <person name="Vesth T.C."/>
            <person name="Nybo J."/>
            <person name="Theobald S."/>
            <person name="Brandl J."/>
            <person name="Frisvad J.C."/>
            <person name="Nielsen K.F."/>
            <person name="Lyhne E.K."/>
            <person name="Kogle M.E."/>
            <person name="Kuo A."/>
            <person name="Riley R."/>
            <person name="Clum A."/>
            <person name="Nolan M."/>
            <person name="Lipzen A."/>
            <person name="Salamov A."/>
            <person name="Henrissat B."/>
            <person name="Wiebenga A."/>
            <person name="De vries R.P."/>
            <person name="Grigoriev I.V."/>
            <person name="Mortensen U.H."/>
            <person name="Andersen M.R."/>
            <person name="Baker S.E."/>
        </authorList>
    </citation>
    <scope>NUCLEOTIDE SEQUENCE</scope>
    <source>
        <strain evidence="4">IBT 28561</strain>
    </source>
</reference>
<evidence type="ECO:0000313" key="5">
    <source>
        <dbReference type="Proteomes" id="UP000234254"/>
    </source>
</evidence>
<dbReference type="Gene3D" id="3.90.25.10">
    <property type="entry name" value="UDP-galactose 4-epimerase, domain 1"/>
    <property type="match status" value="1"/>
</dbReference>
<evidence type="ECO:0000256" key="2">
    <source>
        <dbReference type="ARBA" id="ARBA00023002"/>
    </source>
</evidence>
<dbReference type="PANTHER" id="PTHR47706">
    <property type="entry name" value="NMRA-LIKE FAMILY PROTEIN"/>
    <property type="match status" value="1"/>
</dbReference>
<dbReference type="InterPro" id="IPR051609">
    <property type="entry name" value="NmrA/Isoflavone_reductase-like"/>
</dbReference>
<dbReference type="Proteomes" id="UP000234254">
    <property type="component" value="Unassembled WGS sequence"/>
</dbReference>
<keyword evidence="1" id="KW-0521">NADP</keyword>
<evidence type="ECO:0000313" key="4">
    <source>
        <dbReference type="EMBL" id="PKY00322.1"/>
    </source>
</evidence>
<organism evidence="4 5">
    <name type="scientific">Aspergillus campestris (strain IBT 28561)</name>
    <dbReference type="NCBI Taxonomy" id="1392248"/>
    <lineage>
        <taxon>Eukaryota</taxon>
        <taxon>Fungi</taxon>
        <taxon>Dikarya</taxon>
        <taxon>Ascomycota</taxon>
        <taxon>Pezizomycotina</taxon>
        <taxon>Eurotiomycetes</taxon>
        <taxon>Eurotiomycetidae</taxon>
        <taxon>Eurotiales</taxon>
        <taxon>Aspergillaceae</taxon>
        <taxon>Aspergillus</taxon>
        <taxon>Aspergillus subgen. Circumdati</taxon>
    </lineage>
</organism>
<dbReference type="InterPro" id="IPR036291">
    <property type="entry name" value="NAD(P)-bd_dom_sf"/>
</dbReference>
<name>A0A2I1CRR8_ASPC2</name>
<dbReference type="OrthoDB" id="9974981at2759"/>
<comment type="caution">
    <text evidence="4">The sequence shown here is derived from an EMBL/GenBank/DDBJ whole genome shotgun (WGS) entry which is preliminary data.</text>
</comment>
<keyword evidence="2" id="KW-0560">Oxidoreductase</keyword>